<dbReference type="Proteomes" id="UP000285604">
    <property type="component" value="Unassembled WGS sequence"/>
</dbReference>
<dbReference type="InterPro" id="IPR009003">
    <property type="entry name" value="Peptidase_S1_PA"/>
</dbReference>
<dbReference type="EMBL" id="QSCI01000015">
    <property type="protein sequence ID" value="RGX96439.1"/>
    <property type="molecule type" value="Genomic_DNA"/>
</dbReference>
<protein>
    <recommendedName>
        <fullName evidence="4">Serine protease</fullName>
    </recommendedName>
</protein>
<evidence type="ECO:0008006" key="4">
    <source>
        <dbReference type="Google" id="ProtNLM"/>
    </source>
</evidence>
<dbReference type="InterPro" id="IPR043504">
    <property type="entry name" value="Peptidase_S1_PA_chymotrypsin"/>
</dbReference>
<name>A0AA92UMV1_9BACT</name>
<keyword evidence="1" id="KW-0732">Signal</keyword>
<proteinExistence type="predicted"/>
<reference evidence="2 3" key="1">
    <citation type="submission" date="2018-08" db="EMBL/GenBank/DDBJ databases">
        <title>A genome reference for cultivated species of the human gut microbiota.</title>
        <authorList>
            <person name="Zou Y."/>
            <person name="Xue W."/>
            <person name="Luo G."/>
        </authorList>
    </citation>
    <scope>NUCLEOTIDE SEQUENCE [LARGE SCALE GENOMIC DNA]</scope>
    <source>
        <strain evidence="2 3">OF03-3</strain>
    </source>
</reference>
<dbReference type="SUPFAM" id="SSF50494">
    <property type="entry name" value="Trypsin-like serine proteases"/>
    <property type="match status" value="1"/>
</dbReference>
<dbReference type="AlphaFoldDB" id="A0AA92UMV1"/>
<evidence type="ECO:0000313" key="3">
    <source>
        <dbReference type="Proteomes" id="UP000285604"/>
    </source>
</evidence>
<accession>A0AA92UMV1</accession>
<sequence>MSMKINFIFLLGCMMIAFSSCSDDNLDFKVKKMLVEASSSEQVVSNMANEMPMDNQLEANEVNQILLNNLVLDGKFIMRSNHNKKDYPSFWGGSYITPSGMLTILFKGDSLEVARRISTIKSSRLYRFERCKYSYQELQQVMEELDRHVENAEVFIKDNICGYGILDAQNCVEVSLKHKDDNFIKKFKTIYNHPAITFVESGQLIEETDLNPGGYLTCSTDGSHGSFAFRAREKTGAKRNGMVTAGHVLSVNQKVYVAGKVIGTCSASQNSGSVDAAFVPIVDSAFEPSNFIVGTVYELSVATSLPGVGTFVNMRGSTTGSNGKGGYIKSTNYTFTSKGIKYTNMTTATYLSQSGDSGGIIYTYVKSSDTRYTVGIHLGTTTVSGVRVFTKADQALAALNVERY</sequence>
<evidence type="ECO:0000256" key="1">
    <source>
        <dbReference type="SAM" id="SignalP"/>
    </source>
</evidence>
<organism evidence="2 3">
    <name type="scientific">Segatella copri</name>
    <dbReference type="NCBI Taxonomy" id="165179"/>
    <lineage>
        <taxon>Bacteria</taxon>
        <taxon>Pseudomonadati</taxon>
        <taxon>Bacteroidota</taxon>
        <taxon>Bacteroidia</taxon>
        <taxon>Bacteroidales</taxon>
        <taxon>Prevotellaceae</taxon>
        <taxon>Segatella</taxon>
    </lineage>
</organism>
<feature type="signal peptide" evidence="1">
    <location>
        <begin position="1"/>
        <end position="22"/>
    </location>
</feature>
<gene>
    <name evidence="2" type="ORF">DXA63_05440</name>
</gene>
<dbReference type="PROSITE" id="PS51257">
    <property type="entry name" value="PROKAR_LIPOPROTEIN"/>
    <property type="match status" value="1"/>
</dbReference>
<feature type="chain" id="PRO_5041699125" description="Serine protease" evidence="1">
    <location>
        <begin position="23"/>
        <end position="404"/>
    </location>
</feature>
<comment type="caution">
    <text evidence="2">The sequence shown here is derived from an EMBL/GenBank/DDBJ whole genome shotgun (WGS) entry which is preliminary data.</text>
</comment>
<evidence type="ECO:0000313" key="2">
    <source>
        <dbReference type="EMBL" id="RGX96439.1"/>
    </source>
</evidence>
<dbReference type="Gene3D" id="2.40.10.10">
    <property type="entry name" value="Trypsin-like serine proteases"/>
    <property type="match status" value="2"/>
</dbReference>